<comment type="caution">
    <text evidence="1">The sequence shown here is derived from an EMBL/GenBank/DDBJ whole genome shotgun (WGS) entry which is preliminary data.</text>
</comment>
<accession>A0ABX0TFY7</accession>
<protein>
    <recommendedName>
        <fullName evidence="3">ABC transporter permease</fullName>
    </recommendedName>
</protein>
<sequence>MHRNRAPFWIRSIRRRPAAVVVLSALAALATVVSVLAPMLLRAVQQTALDEALDHAGVPGTSIAASADYDVAQEQPAGLVALVRDGALQNLVRGGDGAALADEPVAVFDRALR</sequence>
<evidence type="ECO:0000313" key="2">
    <source>
        <dbReference type="Proteomes" id="UP001318300"/>
    </source>
</evidence>
<reference evidence="1 2" key="1">
    <citation type="submission" date="2020-03" db="EMBL/GenBank/DDBJ databases">
        <title>Above-ground endophytic microbial communities from plants in different locations in the United States.</title>
        <authorList>
            <person name="Frank C."/>
        </authorList>
    </citation>
    <scope>NUCLEOTIDE SEQUENCE [LARGE SCALE GENOMIC DNA]</scope>
    <source>
        <strain evidence="1 2">WW7</strain>
    </source>
</reference>
<dbReference type="RefSeq" id="WP_166781637.1">
    <property type="nucleotide sequence ID" value="NZ_JAAOYO010000006.1"/>
</dbReference>
<gene>
    <name evidence="1" type="ORF">E9228_003324</name>
</gene>
<dbReference type="Proteomes" id="UP001318300">
    <property type="component" value="Unassembled WGS sequence"/>
</dbReference>
<dbReference type="EMBL" id="JAAOYO010000006">
    <property type="protein sequence ID" value="NII42650.1"/>
    <property type="molecule type" value="Genomic_DNA"/>
</dbReference>
<keyword evidence="2" id="KW-1185">Reference proteome</keyword>
<name>A0ABX0TFY7_9MICO</name>
<evidence type="ECO:0000313" key="1">
    <source>
        <dbReference type="EMBL" id="NII42650.1"/>
    </source>
</evidence>
<proteinExistence type="predicted"/>
<organism evidence="1 2">
    <name type="scientific">Curtobacterium salicis</name>
    <dbReference type="NCBI Taxonomy" id="1779862"/>
    <lineage>
        <taxon>Bacteria</taxon>
        <taxon>Bacillati</taxon>
        <taxon>Actinomycetota</taxon>
        <taxon>Actinomycetes</taxon>
        <taxon>Micrococcales</taxon>
        <taxon>Microbacteriaceae</taxon>
        <taxon>Curtobacterium</taxon>
    </lineage>
</organism>
<evidence type="ECO:0008006" key="3">
    <source>
        <dbReference type="Google" id="ProtNLM"/>
    </source>
</evidence>